<dbReference type="InterPro" id="IPR043472">
    <property type="entry name" value="Macro_dom-like"/>
</dbReference>
<feature type="domain" description="Macro" evidence="2">
    <location>
        <begin position="7"/>
        <end position="192"/>
    </location>
</feature>
<dbReference type="Proteomes" id="UP000187209">
    <property type="component" value="Unassembled WGS sequence"/>
</dbReference>
<dbReference type="AlphaFoldDB" id="A0A1R2B4X2"/>
<name>A0A1R2B4X2_9CILI</name>
<dbReference type="CDD" id="cd02907">
    <property type="entry name" value="Macro_Af1521_BAL-like"/>
    <property type="match status" value="1"/>
</dbReference>
<dbReference type="PROSITE" id="PS51154">
    <property type="entry name" value="MACRO"/>
    <property type="match status" value="1"/>
</dbReference>
<feature type="compositionally biased region" description="Basic and acidic residues" evidence="1">
    <location>
        <begin position="316"/>
        <end position="349"/>
    </location>
</feature>
<evidence type="ECO:0000313" key="3">
    <source>
        <dbReference type="EMBL" id="OMJ71807.1"/>
    </source>
</evidence>
<evidence type="ECO:0000259" key="2">
    <source>
        <dbReference type="PROSITE" id="PS51154"/>
    </source>
</evidence>
<dbReference type="InterPro" id="IPR002589">
    <property type="entry name" value="Macro_dom"/>
</dbReference>
<gene>
    <name evidence="3" type="ORF">SteCoe_29899</name>
</gene>
<proteinExistence type="predicted"/>
<protein>
    <recommendedName>
        <fullName evidence="2">Macro domain-containing protein</fullName>
    </recommendedName>
</protein>
<reference evidence="3 4" key="1">
    <citation type="submission" date="2016-11" db="EMBL/GenBank/DDBJ databases">
        <title>The macronuclear genome of Stentor coeruleus: a giant cell with tiny introns.</title>
        <authorList>
            <person name="Slabodnick M."/>
            <person name="Ruby J.G."/>
            <person name="Reiff S.B."/>
            <person name="Swart E.C."/>
            <person name="Gosai S."/>
            <person name="Prabakaran S."/>
            <person name="Witkowska E."/>
            <person name="Larue G.E."/>
            <person name="Fisher S."/>
            <person name="Freeman R.M."/>
            <person name="Gunawardena J."/>
            <person name="Chu W."/>
            <person name="Stover N.A."/>
            <person name="Gregory B.D."/>
            <person name="Nowacki M."/>
            <person name="Derisi J."/>
            <person name="Roy S.W."/>
            <person name="Marshall W.F."/>
            <person name="Sood P."/>
        </authorList>
    </citation>
    <scope>NUCLEOTIDE SEQUENCE [LARGE SCALE GENOMIC DNA]</scope>
    <source>
        <strain evidence="3">WM001</strain>
    </source>
</reference>
<dbReference type="SUPFAM" id="SSF52949">
    <property type="entry name" value="Macro domain-like"/>
    <property type="match status" value="1"/>
</dbReference>
<sequence length="356" mass="40463">MYWQKKTESWYSTFYKGIQIAVIQADITSEHVDAIVNAANEHLAHGGGVAGAISSRGGRDIQRESDEYVRKNGPVDTGDVGLTGPGHLPCKFVIHAVGPVWHESTKDDELLESAILNSFLKADELELTSISIPAISSGIFGYPKPRCAILMIRTVKKYIDGRNPNATLKVIRLTNFDHETSELMDKELKNFSYDTEKEIVLPEITIKSWNYGYYNSWGGYGNYNSYDKKPEKKVEDKVKVVNAPVSKIVDEQRSEKEKMQDEIKSDTDNKRGIWKRDEAKEDEIKLDADNKRGIWKRDEAKEDEIESDAANKQKVWKRDEVNEDENRNIDGETNKESGRLGDSVRKVEPDENMEVD</sequence>
<dbReference type="SMART" id="SM00506">
    <property type="entry name" value="A1pp"/>
    <property type="match status" value="1"/>
</dbReference>
<organism evidence="3 4">
    <name type="scientific">Stentor coeruleus</name>
    <dbReference type="NCBI Taxonomy" id="5963"/>
    <lineage>
        <taxon>Eukaryota</taxon>
        <taxon>Sar</taxon>
        <taxon>Alveolata</taxon>
        <taxon>Ciliophora</taxon>
        <taxon>Postciliodesmatophora</taxon>
        <taxon>Heterotrichea</taxon>
        <taxon>Heterotrichida</taxon>
        <taxon>Stentoridae</taxon>
        <taxon>Stentor</taxon>
    </lineage>
</organism>
<evidence type="ECO:0000313" key="4">
    <source>
        <dbReference type="Proteomes" id="UP000187209"/>
    </source>
</evidence>
<dbReference type="EMBL" id="MPUH01000955">
    <property type="protein sequence ID" value="OMJ71807.1"/>
    <property type="molecule type" value="Genomic_DNA"/>
</dbReference>
<accession>A0A1R2B4X2</accession>
<dbReference type="Gene3D" id="3.40.220.10">
    <property type="entry name" value="Leucine Aminopeptidase, subunit E, domain 1"/>
    <property type="match status" value="1"/>
</dbReference>
<feature type="region of interest" description="Disordered" evidence="1">
    <location>
        <begin position="280"/>
        <end position="356"/>
    </location>
</feature>
<dbReference type="PANTHER" id="PTHR11106">
    <property type="entry name" value="GANGLIOSIDE INDUCED DIFFERENTIATION ASSOCIATED PROTEIN 2-RELATED"/>
    <property type="match status" value="1"/>
</dbReference>
<keyword evidence="4" id="KW-1185">Reference proteome</keyword>
<dbReference type="OrthoDB" id="6133115at2759"/>
<dbReference type="Pfam" id="PF01661">
    <property type="entry name" value="Macro"/>
    <property type="match status" value="1"/>
</dbReference>
<evidence type="ECO:0000256" key="1">
    <source>
        <dbReference type="SAM" id="MobiDB-lite"/>
    </source>
</evidence>
<dbReference type="PANTHER" id="PTHR11106:SF111">
    <property type="entry name" value="MACRO DOMAIN-CONTAINING PROTEIN"/>
    <property type="match status" value="1"/>
</dbReference>
<feature type="compositionally biased region" description="Basic and acidic residues" evidence="1">
    <location>
        <begin position="280"/>
        <end position="300"/>
    </location>
</feature>
<comment type="caution">
    <text evidence="3">The sequence shown here is derived from an EMBL/GenBank/DDBJ whole genome shotgun (WGS) entry which is preliminary data.</text>
</comment>